<keyword evidence="5" id="KW-1185">Reference proteome</keyword>
<organism evidence="4 5">
    <name type="scientific">Spirobacillus cienkowskii</name>
    <dbReference type="NCBI Taxonomy" id="495820"/>
    <lineage>
        <taxon>Bacteria</taxon>
        <taxon>Pseudomonadati</taxon>
        <taxon>Bdellovibrionota</taxon>
        <taxon>Oligoflexia</taxon>
        <taxon>Silvanigrellales</taxon>
        <taxon>Spirobacillus</taxon>
    </lineage>
</organism>
<name>A0A369KLN1_9BACT</name>
<comment type="caution">
    <text evidence="4">The sequence shown here is derived from an EMBL/GenBank/DDBJ whole genome shotgun (WGS) entry which is preliminary data.</text>
</comment>
<dbReference type="AlphaFoldDB" id="A0A369KLN1"/>
<protein>
    <recommendedName>
        <fullName evidence="3">Solute-binding protein family 3/N-terminal domain-containing protein</fullName>
    </recommendedName>
</protein>
<dbReference type="InterPro" id="IPR001638">
    <property type="entry name" value="Solute-binding_3/MltF_N"/>
</dbReference>
<feature type="domain" description="Solute-binding protein family 3/N-terminal" evidence="3">
    <location>
        <begin position="40"/>
        <end position="262"/>
    </location>
</feature>
<dbReference type="Proteomes" id="UP000253934">
    <property type="component" value="Unassembled WGS sequence"/>
</dbReference>
<dbReference type="PANTHER" id="PTHR35936">
    <property type="entry name" value="MEMBRANE-BOUND LYTIC MUREIN TRANSGLYCOSYLASE F"/>
    <property type="match status" value="1"/>
</dbReference>
<proteinExistence type="predicted"/>
<evidence type="ECO:0000313" key="4">
    <source>
        <dbReference type="EMBL" id="RDB35549.1"/>
    </source>
</evidence>
<keyword evidence="1" id="KW-0732">Signal</keyword>
<sequence>MFLYFDFILRSFMTVKKDRVNSIIIIFTQFIFFHSICFAEVWKGACERDFPPFNFMKSGNHIGMDTEIVALIMKKLNIKFTIETDTWDGVFHLLKKEEVDFAWQFVDTPDRRKLFHLVGPFRYGFDTFMVRSDSKITNWHHVNDFKGMTIGVIRTYSYIQEFDQFKNFKRKEFINISQLVQGLVNKDVDFIIGDFYSLTYISKKYKLTNKIRFLPSSIKKIPRYVAFSQKNKSKSIIFESVLKEVMATQEYKDITDKYIKNE</sequence>
<dbReference type="SUPFAM" id="SSF53850">
    <property type="entry name" value="Periplasmic binding protein-like II"/>
    <property type="match status" value="1"/>
</dbReference>
<keyword evidence="2" id="KW-1133">Transmembrane helix</keyword>
<dbReference type="EMBL" id="QOVW01000082">
    <property type="protein sequence ID" value="RDB35549.1"/>
    <property type="molecule type" value="Genomic_DNA"/>
</dbReference>
<keyword evidence="2" id="KW-0472">Membrane</keyword>
<evidence type="ECO:0000259" key="3">
    <source>
        <dbReference type="SMART" id="SM00062"/>
    </source>
</evidence>
<gene>
    <name evidence="4" type="ORF">DCC88_09665</name>
</gene>
<feature type="transmembrane region" description="Helical" evidence="2">
    <location>
        <begin position="20"/>
        <end position="42"/>
    </location>
</feature>
<dbReference type="Pfam" id="PF00497">
    <property type="entry name" value="SBP_bac_3"/>
    <property type="match status" value="1"/>
</dbReference>
<dbReference type="SMART" id="SM00062">
    <property type="entry name" value="PBPb"/>
    <property type="match status" value="1"/>
</dbReference>
<evidence type="ECO:0000256" key="2">
    <source>
        <dbReference type="SAM" id="Phobius"/>
    </source>
</evidence>
<dbReference type="PANTHER" id="PTHR35936:SF25">
    <property type="entry name" value="ABC TRANSPORTER SUBSTRATE-BINDING PROTEIN"/>
    <property type="match status" value="1"/>
</dbReference>
<evidence type="ECO:0000256" key="1">
    <source>
        <dbReference type="ARBA" id="ARBA00022729"/>
    </source>
</evidence>
<keyword evidence="2" id="KW-0812">Transmembrane</keyword>
<evidence type="ECO:0000313" key="5">
    <source>
        <dbReference type="Proteomes" id="UP000253934"/>
    </source>
</evidence>
<dbReference type="Gene3D" id="3.40.190.10">
    <property type="entry name" value="Periplasmic binding protein-like II"/>
    <property type="match status" value="2"/>
</dbReference>
<accession>A0A369KLN1</accession>
<reference evidence="4" key="1">
    <citation type="submission" date="2018-04" db="EMBL/GenBank/DDBJ databases">
        <title>Draft genome sequence of the Candidatus Spirobacillus cienkowskii, a pathogen of freshwater Daphnia species, reconstructed from hemolymph metagenomic reads.</title>
        <authorList>
            <person name="Bresciani L."/>
            <person name="Lemos L.N."/>
            <person name="Wale N."/>
            <person name="Lin J.Y."/>
            <person name="Fernandes G.R."/>
            <person name="Duffy M.A."/>
            <person name="Rodrigues J.M."/>
        </authorList>
    </citation>
    <scope>NUCLEOTIDE SEQUENCE [LARGE SCALE GENOMIC DNA]</scope>
    <source>
        <strain evidence="4">Binning01</strain>
    </source>
</reference>